<organism evidence="1 2">
    <name type="scientific">Trichechus manatus latirostris</name>
    <name type="common">Florida manatee</name>
    <dbReference type="NCBI Taxonomy" id="127582"/>
    <lineage>
        <taxon>Eukaryota</taxon>
        <taxon>Metazoa</taxon>
        <taxon>Chordata</taxon>
        <taxon>Craniata</taxon>
        <taxon>Vertebrata</taxon>
        <taxon>Euteleostomi</taxon>
        <taxon>Mammalia</taxon>
        <taxon>Eutheria</taxon>
        <taxon>Afrotheria</taxon>
        <taxon>Sirenia</taxon>
        <taxon>Trichechidae</taxon>
        <taxon>Trichechus</taxon>
    </lineage>
</organism>
<dbReference type="InterPro" id="IPR040022">
    <property type="entry name" value="C9orf153-like"/>
</dbReference>
<dbReference type="Pfam" id="PF17673">
    <property type="entry name" value="DUF5532"/>
    <property type="match status" value="1"/>
</dbReference>
<evidence type="ECO:0000313" key="3">
    <source>
        <dbReference type="RefSeq" id="XP_023591571.1"/>
    </source>
</evidence>
<dbReference type="PANTHER" id="PTHR37353:SF1">
    <property type="entry name" value="RIKEN CDNA 4921517D22 GENE"/>
    <property type="match status" value="1"/>
</dbReference>
<dbReference type="RefSeq" id="XP_023591571.1">
    <property type="nucleotide sequence ID" value="XM_023735803.1"/>
</dbReference>
<protein>
    <submittedName>
        <fullName evidence="2 3">Uncharacterized protein C9orf153 homolog isoform X1</fullName>
    </submittedName>
</protein>
<reference evidence="2 3" key="1">
    <citation type="submission" date="2025-04" db="UniProtKB">
        <authorList>
            <consortium name="RefSeq"/>
        </authorList>
    </citation>
    <scope>IDENTIFICATION</scope>
</reference>
<gene>
    <name evidence="2 3" type="primary">CUNH9orf153</name>
</gene>
<dbReference type="AlphaFoldDB" id="A0A2Y9R809"/>
<keyword evidence="1" id="KW-1185">Reference proteome</keyword>
<dbReference type="PANTHER" id="PTHR37353">
    <property type="entry name" value="RIKEN CDNA 4921517D22 GENE"/>
    <property type="match status" value="1"/>
</dbReference>
<dbReference type="CTD" id="123521604"/>
<dbReference type="Proteomes" id="UP000248480">
    <property type="component" value="Unplaced"/>
</dbReference>
<dbReference type="KEGG" id="tmu:105756539"/>
<evidence type="ECO:0000313" key="2">
    <source>
        <dbReference type="RefSeq" id="XP_023591570.1"/>
    </source>
</evidence>
<dbReference type="GeneID" id="105756539"/>
<name>A0A2Y9R809_TRIMA</name>
<dbReference type="RefSeq" id="XP_023591570.1">
    <property type="nucleotide sequence ID" value="XM_023735802.1"/>
</dbReference>
<proteinExistence type="predicted"/>
<sequence length="291" mass="33095">MPLIEDTNPVKGSMEEVSPKCLLSELYAFVEDFEKESKKCSIKKTHNMSLSEAQKMLSQSLYGMSLISGTVIRRGDPQPVLMCTLVKKENWERPKSMTDLLHHSLLSGSLSAVHKLRRSQARLAQSGIPPPAHTFPYEILIDHANSLKTATVRKKVQNTLVLCKLGISKISVPEKFIVEDKLPKYFLINPEKQFLDLKDLEWRYYKGLVKWTHTTSDSFIDIKCNKEMRFVESQLMPDDIFPPLVLAIKMILTHGGPMGCRVRLLHREFTAVITRPLFQGTPGHIGKLHQS</sequence>
<evidence type="ECO:0000313" key="1">
    <source>
        <dbReference type="Proteomes" id="UP000248480"/>
    </source>
</evidence>
<accession>A0A2Y9R809</accession>